<keyword evidence="4" id="KW-0285">Flavoprotein</keyword>
<dbReference type="InterPro" id="IPR001155">
    <property type="entry name" value="OxRdtase_FMN_N"/>
</dbReference>
<dbReference type="GO" id="GO:0051536">
    <property type="term" value="F:iron-sulfur cluster binding"/>
    <property type="evidence" value="ECO:0007669"/>
    <property type="project" value="UniProtKB-KW"/>
</dbReference>
<comment type="cofactor">
    <cofactor evidence="2">
        <name>[4Fe-4S] cluster</name>
        <dbReference type="ChEBI" id="CHEBI:49883"/>
    </cofactor>
</comment>
<dbReference type="RefSeq" id="XP_067817386.1">
    <property type="nucleotide sequence ID" value="XM_067961547.1"/>
</dbReference>
<dbReference type="Gene3D" id="3.40.50.720">
    <property type="entry name" value="NAD(P)-binding Rossmann-like Domain"/>
    <property type="match status" value="1"/>
</dbReference>
<dbReference type="Gene3D" id="3.50.50.60">
    <property type="entry name" value="FAD/NAD(P)-binding domain"/>
    <property type="match status" value="1"/>
</dbReference>
<reference evidence="12 13" key="1">
    <citation type="journal article" date="2021" name="Genome Biol.">
        <title>AFLAP: assembly-free linkage analysis pipeline using k-mers from genome sequencing data.</title>
        <authorList>
            <person name="Fletcher K."/>
            <person name="Zhang L."/>
            <person name="Gil J."/>
            <person name="Han R."/>
            <person name="Cavanaugh K."/>
            <person name="Michelmore R."/>
        </authorList>
    </citation>
    <scope>NUCLEOTIDE SEQUENCE [LARGE SCALE GENOMIC DNA]</scope>
    <source>
        <strain evidence="12 13">SF5</strain>
    </source>
</reference>
<dbReference type="PANTHER" id="PTHR42917:SF2">
    <property type="entry name" value="2,4-DIENOYL-COA REDUCTASE [(2E)-ENOYL-COA-PRODUCING]"/>
    <property type="match status" value="1"/>
</dbReference>
<dbReference type="InterPro" id="IPR023753">
    <property type="entry name" value="FAD/NAD-binding_dom"/>
</dbReference>
<gene>
    <name evidence="12" type="ORF">CCR75_003453</name>
</gene>
<keyword evidence="5" id="KW-0288">FMN</keyword>
<dbReference type="InterPro" id="IPR013785">
    <property type="entry name" value="Aldolase_TIM"/>
</dbReference>
<feature type="domain" description="FAD/NAD(P)-binding" evidence="11">
    <location>
        <begin position="404"/>
        <end position="675"/>
    </location>
</feature>
<dbReference type="FunFam" id="3.50.50.60:FF:000113">
    <property type="entry name" value="NADPH-dependent 2,4-dienoyl-CoA reductase"/>
    <property type="match status" value="1"/>
</dbReference>
<dbReference type="GO" id="GO:0016491">
    <property type="term" value="F:oxidoreductase activity"/>
    <property type="evidence" value="ECO:0007669"/>
    <property type="project" value="UniProtKB-KW"/>
</dbReference>
<dbReference type="OrthoDB" id="276546at2759"/>
<dbReference type="CDD" id="cd02930">
    <property type="entry name" value="DCR_FMN"/>
    <property type="match status" value="1"/>
</dbReference>
<proteinExistence type="inferred from homology"/>
<comment type="cofactor">
    <cofactor evidence="1">
        <name>FMN</name>
        <dbReference type="ChEBI" id="CHEBI:58210"/>
    </cofactor>
</comment>
<evidence type="ECO:0000256" key="3">
    <source>
        <dbReference type="ARBA" id="ARBA00011048"/>
    </source>
</evidence>
<evidence type="ECO:0000259" key="10">
    <source>
        <dbReference type="Pfam" id="PF00724"/>
    </source>
</evidence>
<dbReference type="AlphaFoldDB" id="A0A976FJF1"/>
<dbReference type="PRINTS" id="PR00469">
    <property type="entry name" value="PNDRDTASEII"/>
</dbReference>
<evidence type="ECO:0000256" key="1">
    <source>
        <dbReference type="ARBA" id="ARBA00001917"/>
    </source>
</evidence>
<protein>
    <submittedName>
        <fullName evidence="12">Uncharacterized protein</fullName>
    </submittedName>
</protein>
<dbReference type="Pfam" id="PF07992">
    <property type="entry name" value="Pyr_redox_2"/>
    <property type="match status" value="1"/>
</dbReference>
<dbReference type="GeneID" id="94347218"/>
<sequence length="731" mass="79847">MSKYSHLLEPLDLGFTQLKNRVLMGSMHTGLEEGRSLTRLAAFFAERAKNNVGLIVTGGIAPNRAGRVSPLAAKLTTQSEVLAHKEVTQAVHAYDGKIAMQILHSGRYGYHPFIVAPSPIKAPIGWFTPRELTTTAVEETIQDYANCAARARESGYDGVEIMRSEGYLINQFIVEHTNKRTDSYGGAYANRIRFPLAIIKAVRAAVGQDFIVIFRLSMLDLIDKGSSWDEIEILAKAVEAAGATMINTGIGWHEARIPTIATSVPRGGFSWVTHKMKGVVSIPLITTNRINMPEVANQILAQGHADMVSMARPFLADPEFVRKTEEDRVDEINTCIGCNQACLDHTFKGMTASCLVNPRSGYETLLQYSVTNGNETCLSPMAFQLVVSRMLSFFACDFSIDPQRVAVVGAGPAGLSFATIAARRGHHVTLFDQHDSIGGQFNMAKIIPGKEEFHETLRYFEKQLKLTGVNVVLNRRVEAREVIAGAFDKVVLASGVLPRTLELEGADHPKVLSYIDVLKHQAQVGKKVAVIGAGGIGFDVSEFLTHTGESTSSSVDAFAQEWGIDTTISARGGVAGIASTDPISDHEVYLFQRKRTKHGKDLGKTTGWIHRLSLKHRHVKLINGVSYKKVDDAGLHYTDKDGKIQVLDVDNVIICAGQVPLRELEQPLIEQGVTVFRIGGADEAGELDAKRAIDQGARLAATIETATRGETFEAKPTWTAKAMAWVAKFQN</sequence>
<evidence type="ECO:0000256" key="7">
    <source>
        <dbReference type="ARBA" id="ARBA00023002"/>
    </source>
</evidence>
<dbReference type="SUPFAM" id="SSF51905">
    <property type="entry name" value="FAD/NAD(P)-binding domain"/>
    <property type="match status" value="1"/>
</dbReference>
<dbReference type="InterPro" id="IPR036188">
    <property type="entry name" value="FAD/NAD-bd_sf"/>
</dbReference>
<dbReference type="Pfam" id="PF00724">
    <property type="entry name" value="Oxidored_FMN"/>
    <property type="match status" value="1"/>
</dbReference>
<dbReference type="Gene3D" id="3.20.20.70">
    <property type="entry name" value="Aldolase class I"/>
    <property type="match status" value="1"/>
</dbReference>
<keyword evidence="7" id="KW-0560">Oxidoreductase</keyword>
<organism evidence="12 13">
    <name type="scientific">Bremia lactucae</name>
    <name type="common">Lettuce downy mildew</name>
    <dbReference type="NCBI Taxonomy" id="4779"/>
    <lineage>
        <taxon>Eukaryota</taxon>
        <taxon>Sar</taxon>
        <taxon>Stramenopiles</taxon>
        <taxon>Oomycota</taxon>
        <taxon>Peronosporomycetes</taxon>
        <taxon>Peronosporales</taxon>
        <taxon>Peronosporaceae</taxon>
        <taxon>Bremia</taxon>
    </lineage>
</organism>
<evidence type="ECO:0000256" key="4">
    <source>
        <dbReference type="ARBA" id="ARBA00022630"/>
    </source>
</evidence>
<dbReference type="PANTHER" id="PTHR42917">
    <property type="entry name" value="2,4-DIENOYL-COA REDUCTASE"/>
    <property type="match status" value="1"/>
</dbReference>
<comment type="caution">
    <text evidence="12">The sequence shown here is derived from an EMBL/GenBank/DDBJ whole genome shotgun (WGS) entry which is preliminary data.</text>
</comment>
<keyword evidence="9" id="KW-0411">Iron-sulfur</keyword>
<evidence type="ECO:0000313" key="13">
    <source>
        <dbReference type="Proteomes" id="UP000294530"/>
    </source>
</evidence>
<keyword evidence="13" id="KW-1185">Reference proteome</keyword>
<evidence type="ECO:0000256" key="5">
    <source>
        <dbReference type="ARBA" id="ARBA00022643"/>
    </source>
</evidence>
<comment type="similarity">
    <text evidence="3">In the N-terminal section; belongs to the NADH:flavin oxidoreductase/NADH oxidase family.</text>
</comment>
<dbReference type="Proteomes" id="UP000294530">
    <property type="component" value="Unassembled WGS sequence"/>
</dbReference>
<evidence type="ECO:0000256" key="6">
    <source>
        <dbReference type="ARBA" id="ARBA00022723"/>
    </source>
</evidence>
<dbReference type="EMBL" id="SHOA02000013">
    <property type="protein sequence ID" value="TDH67887.1"/>
    <property type="molecule type" value="Genomic_DNA"/>
</dbReference>
<dbReference type="InterPro" id="IPR051793">
    <property type="entry name" value="NADH:flavin_oxidoreductase"/>
</dbReference>
<keyword evidence="8" id="KW-0408">Iron</keyword>
<dbReference type="GO" id="GO:0046872">
    <property type="term" value="F:metal ion binding"/>
    <property type="evidence" value="ECO:0007669"/>
    <property type="project" value="UniProtKB-KW"/>
</dbReference>
<keyword evidence="6" id="KW-0479">Metal-binding</keyword>
<dbReference type="SUPFAM" id="SSF51395">
    <property type="entry name" value="FMN-linked oxidoreductases"/>
    <property type="match status" value="1"/>
</dbReference>
<evidence type="ECO:0000256" key="8">
    <source>
        <dbReference type="ARBA" id="ARBA00023004"/>
    </source>
</evidence>
<accession>A0A976FJF1</accession>
<evidence type="ECO:0000313" key="12">
    <source>
        <dbReference type="EMBL" id="TDH67887.1"/>
    </source>
</evidence>
<dbReference type="KEGG" id="blac:94347218"/>
<name>A0A976FJF1_BRELC</name>
<evidence type="ECO:0000256" key="9">
    <source>
        <dbReference type="ARBA" id="ARBA00023014"/>
    </source>
</evidence>
<dbReference type="GO" id="GO:0010181">
    <property type="term" value="F:FMN binding"/>
    <property type="evidence" value="ECO:0007669"/>
    <property type="project" value="InterPro"/>
</dbReference>
<evidence type="ECO:0000256" key="2">
    <source>
        <dbReference type="ARBA" id="ARBA00001966"/>
    </source>
</evidence>
<dbReference type="PRINTS" id="PR00368">
    <property type="entry name" value="FADPNR"/>
</dbReference>
<feature type="domain" description="NADH:flavin oxidoreductase/NADH oxidase N-terminal" evidence="10">
    <location>
        <begin position="7"/>
        <end position="330"/>
    </location>
</feature>
<evidence type="ECO:0000259" key="11">
    <source>
        <dbReference type="Pfam" id="PF07992"/>
    </source>
</evidence>